<reference evidence="4" key="1">
    <citation type="submission" date="2022-08" db="EMBL/GenBank/DDBJ databases">
        <title>Whole genome sequencing of non-tuberculosis mycobacteria type-strains.</title>
        <authorList>
            <person name="Igarashi Y."/>
            <person name="Osugi A."/>
            <person name="Mitarai S."/>
        </authorList>
    </citation>
    <scope>NUCLEOTIDE SEQUENCE</scope>
    <source>
        <strain evidence="4">DSM 45127</strain>
    </source>
</reference>
<gene>
    <name evidence="4" type="ORF">MKK62_00875</name>
</gene>
<sequence>MRDRETIDSDLRRVAAELRSIRERGGQPSSQQLDALLDERLGHPVDVLSDTAVLDEILAPFEKTFERPRRRRRSPLLHLALRAAVPLSALAVVAMLVMMFVVHRHHRPSEPAPSPVAEEHPTTVAPAPLVPPVNHPSQTDIAEKAMVEVLQREGVPVPNSDYAATQGHAVCDFLGRDANIANATAFVQRSTIWDAAQSADFTSAAIVTYCPQFESAGTDQAQQAYQKAATNLQSIEGDLQGINQDLQGIRDGLRGDG</sequence>
<keyword evidence="2" id="KW-0812">Transmembrane</keyword>
<keyword evidence="2" id="KW-0472">Membrane</keyword>
<feature type="domain" description="DUF732" evidence="3">
    <location>
        <begin position="147"/>
        <end position="212"/>
    </location>
</feature>
<dbReference type="Pfam" id="PF05305">
    <property type="entry name" value="DUF732"/>
    <property type="match status" value="1"/>
</dbReference>
<proteinExistence type="predicted"/>
<organism evidence="4 5">
    <name type="scientific">Mycobacterium paraterrae</name>
    <dbReference type="NCBI Taxonomy" id="577492"/>
    <lineage>
        <taxon>Bacteria</taxon>
        <taxon>Bacillati</taxon>
        <taxon>Actinomycetota</taxon>
        <taxon>Actinomycetes</taxon>
        <taxon>Mycobacteriales</taxon>
        <taxon>Mycobacteriaceae</taxon>
        <taxon>Mycobacterium</taxon>
    </lineage>
</organism>
<feature type="transmembrane region" description="Helical" evidence="2">
    <location>
        <begin position="79"/>
        <end position="102"/>
    </location>
</feature>
<protein>
    <submittedName>
        <fullName evidence="4">DUF732 domain-containing protein</fullName>
    </submittedName>
</protein>
<dbReference type="InterPro" id="IPR007969">
    <property type="entry name" value="DUF732"/>
</dbReference>
<evidence type="ECO:0000313" key="5">
    <source>
        <dbReference type="Proteomes" id="UP001055336"/>
    </source>
</evidence>
<evidence type="ECO:0000259" key="3">
    <source>
        <dbReference type="Pfam" id="PF05305"/>
    </source>
</evidence>
<evidence type="ECO:0000256" key="2">
    <source>
        <dbReference type="SAM" id="Phobius"/>
    </source>
</evidence>
<accession>A0ABY3VP96</accession>
<keyword evidence="5" id="KW-1185">Reference proteome</keyword>
<dbReference type="Proteomes" id="UP001055336">
    <property type="component" value="Chromosome"/>
</dbReference>
<dbReference type="EMBL" id="CP092488">
    <property type="protein sequence ID" value="UMB69951.1"/>
    <property type="molecule type" value="Genomic_DNA"/>
</dbReference>
<evidence type="ECO:0000313" key="4">
    <source>
        <dbReference type="EMBL" id="UMB69951.1"/>
    </source>
</evidence>
<evidence type="ECO:0000256" key="1">
    <source>
        <dbReference type="SAM" id="MobiDB-lite"/>
    </source>
</evidence>
<name>A0ABY3VP96_9MYCO</name>
<feature type="region of interest" description="Disordered" evidence="1">
    <location>
        <begin position="107"/>
        <end position="133"/>
    </location>
</feature>
<dbReference type="RefSeq" id="WP_240261681.1">
    <property type="nucleotide sequence ID" value="NZ_CP092488.2"/>
</dbReference>
<keyword evidence="2" id="KW-1133">Transmembrane helix</keyword>